<name>A0A814VE73_9BILA</name>
<dbReference type="InterPro" id="IPR016024">
    <property type="entry name" value="ARM-type_fold"/>
</dbReference>
<dbReference type="OrthoDB" id="10011602at2759"/>
<dbReference type="EMBL" id="CAJNOM010000179">
    <property type="protein sequence ID" value="CAF1186953.1"/>
    <property type="molecule type" value="Genomic_DNA"/>
</dbReference>
<comment type="caution">
    <text evidence="1">The sequence shown here is derived from an EMBL/GenBank/DDBJ whole genome shotgun (WGS) entry which is preliminary data.</text>
</comment>
<protein>
    <recommendedName>
        <fullName evidence="3">W2 domain-containing protein</fullName>
    </recommendedName>
</protein>
<proteinExistence type="predicted"/>
<dbReference type="Gene3D" id="1.25.40.180">
    <property type="match status" value="1"/>
</dbReference>
<sequence>MVNCEESTCTNIQSAICLHCLRRLCSMHILVHEKIISKETNELYEQIDEVAEQLNVSLQHIHTAYEESRQKLNTWRQDHIDKIKQKHTEQYQKDNLTKLEDELTQRLIKEQQDSTQLELNGNKIDESSVIQMNSSQQQYTNSQLLATNRAISSPSNQTISTTSPLSRTPIKRPIMFSSKKIVKYFKNISGSDDQNLEDYIVKDLHSLSHVNNIMLVFLSLFDAWHSRNLSIVYNDETLSYHIKNLKKYIKKQEHQLTVIAAIQVFIDNCKYCDSQSNTMFTNLFQFFLTNECITKETIIDWYKNGDYYGYEGFQKAKLWAQPFFKDLIDNSL</sequence>
<accession>A0A814VE73</accession>
<gene>
    <name evidence="1" type="ORF">QVE165_LOCUS25017</name>
</gene>
<evidence type="ECO:0000313" key="1">
    <source>
        <dbReference type="EMBL" id="CAF1186953.1"/>
    </source>
</evidence>
<keyword evidence="2" id="KW-1185">Reference proteome</keyword>
<evidence type="ECO:0008006" key="3">
    <source>
        <dbReference type="Google" id="ProtNLM"/>
    </source>
</evidence>
<dbReference type="AlphaFoldDB" id="A0A814VE73"/>
<organism evidence="1 2">
    <name type="scientific">Adineta steineri</name>
    <dbReference type="NCBI Taxonomy" id="433720"/>
    <lineage>
        <taxon>Eukaryota</taxon>
        <taxon>Metazoa</taxon>
        <taxon>Spiralia</taxon>
        <taxon>Gnathifera</taxon>
        <taxon>Rotifera</taxon>
        <taxon>Eurotatoria</taxon>
        <taxon>Bdelloidea</taxon>
        <taxon>Adinetida</taxon>
        <taxon>Adinetidae</taxon>
        <taxon>Adineta</taxon>
    </lineage>
</organism>
<dbReference type="Proteomes" id="UP000663832">
    <property type="component" value="Unassembled WGS sequence"/>
</dbReference>
<reference evidence="1" key="1">
    <citation type="submission" date="2021-02" db="EMBL/GenBank/DDBJ databases">
        <authorList>
            <person name="Nowell W R."/>
        </authorList>
    </citation>
    <scope>NUCLEOTIDE SEQUENCE</scope>
</reference>
<evidence type="ECO:0000313" key="2">
    <source>
        <dbReference type="Proteomes" id="UP000663832"/>
    </source>
</evidence>
<dbReference type="SUPFAM" id="SSF48371">
    <property type="entry name" value="ARM repeat"/>
    <property type="match status" value="1"/>
</dbReference>